<name>A0ABT0XM46_9BACI</name>
<comment type="caution">
    <text evidence="1">The sequence shown here is derived from an EMBL/GenBank/DDBJ whole genome shotgun (WGS) entry which is preliminary data.</text>
</comment>
<sequence>MDVLLNRKEEKRQSGELIYSKNKKLYALIEDADERYPYLLLCLTNLEIIQYYDDLPTNDEICFDIDDEIESVHHHKYSKITIA</sequence>
<organism evidence="1 2">
    <name type="scientific">Alkalicoccobacillus plakortidis</name>
    <dbReference type="NCBI Taxonomy" id="444060"/>
    <lineage>
        <taxon>Bacteria</taxon>
        <taxon>Bacillati</taxon>
        <taxon>Bacillota</taxon>
        <taxon>Bacilli</taxon>
        <taxon>Bacillales</taxon>
        <taxon>Bacillaceae</taxon>
        <taxon>Alkalicoccobacillus</taxon>
    </lineage>
</organism>
<evidence type="ECO:0000313" key="1">
    <source>
        <dbReference type="EMBL" id="MCM2676800.1"/>
    </source>
</evidence>
<evidence type="ECO:0000313" key="2">
    <source>
        <dbReference type="Proteomes" id="UP001203665"/>
    </source>
</evidence>
<gene>
    <name evidence="1" type="ORF">NDM98_16005</name>
</gene>
<reference evidence="1" key="1">
    <citation type="submission" date="2022-06" db="EMBL/GenBank/DDBJ databases">
        <title>Alkalicoccobacillus porphyridii sp. nov., isolated from a marine red alga, Porphyridium purpureum and reclassification of Shouchella plakortidis and Shouchella gibsonii as Alkalicoccobacillus plakortidis comb. nov. and Alkalicoccobacillus gibsonii comb. nov.</title>
        <authorList>
            <person name="Kim K.H."/>
            <person name="Lee J.K."/>
            <person name="Han D.M."/>
            <person name="Baek J.H."/>
            <person name="Jeon C.O."/>
        </authorList>
    </citation>
    <scope>NUCLEOTIDE SEQUENCE</scope>
    <source>
        <strain evidence="1">DSM 19153</strain>
    </source>
</reference>
<dbReference type="RefSeq" id="WP_251609854.1">
    <property type="nucleotide sequence ID" value="NZ_JAMQJY010000002.1"/>
</dbReference>
<protein>
    <submittedName>
        <fullName evidence="1">Uncharacterized protein</fullName>
    </submittedName>
</protein>
<proteinExistence type="predicted"/>
<keyword evidence="2" id="KW-1185">Reference proteome</keyword>
<accession>A0ABT0XM46</accession>
<dbReference type="Proteomes" id="UP001203665">
    <property type="component" value="Unassembled WGS sequence"/>
</dbReference>
<dbReference type="EMBL" id="JAMQJY010000002">
    <property type="protein sequence ID" value="MCM2676800.1"/>
    <property type="molecule type" value="Genomic_DNA"/>
</dbReference>